<dbReference type="InterPro" id="IPR011759">
    <property type="entry name" value="Cyt_c_oxidase_su2_TM_dom"/>
</dbReference>
<keyword evidence="2" id="KW-1133">Transmembrane helix</keyword>
<evidence type="ECO:0000313" key="4">
    <source>
        <dbReference type="EMBL" id="MDE5416044.1"/>
    </source>
</evidence>
<organism evidence="4 5">
    <name type="scientific">Alkalihalobacterium chitinilyticum</name>
    <dbReference type="NCBI Taxonomy" id="2980103"/>
    <lineage>
        <taxon>Bacteria</taxon>
        <taxon>Bacillati</taxon>
        <taxon>Bacillota</taxon>
        <taxon>Bacilli</taxon>
        <taxon>Bacillales</taxon>
        <taxon>Bacillaceae</taxon>
        <taxon>Alkalihalobacterium</taxon>
    </lineage>
</organism>
<keyword evidence="5" id="KW-1185">Reference proteome</keyword>
<dbReference type="Proteomes" id="UP001148125">
    <property type="component" value="Unassembled WGS sequence"/>
</dbReference>
<dbReference type="PROSITE" id="PS50999">
    <property type="entry name" value="COX2_TM"/>
    <property type="match status" value="1"/>
</dbReference>
<evidence type="ECO:0000256" key="1">
    <source>
        <dbReference type="ARBA" id="ARBA00004141"/>
    </source>
</evidence>
<evidence type="ECO:0000259" key="3">
    <source>
        <dbReference type="PROSITE" id="PS50999"/>
    </source>
</evidence>
<keyword evidence="2" id="KW-0812">Transmembrane</keyword>
<evidence type="ECO:0000256" key="2">
    <source>
        <dbReference type="SAM" id="Phobius"/>
    </source>
</evidence>
<comment type="subcellular location">
    <subcellularLocation>
        <location evidence="1">Membrane</location>
        <topology evidence="1">Multi-pass membrane protein</topology>
    </subcellularLocation>
</comment>
<feature type="transmembrane region" description="Helical" evidence="2">
    <location>
        <begin position="40"/>
        <end position="59"/>
    </location>
</feature>
<keyword evidence="2" id="KW-0472">Membrane</keyword>
<accession>A0ABT5VKT6</accession>
<comment type="caution">
    <text evidence="4">The sequence shown here is derived from an EMBL/GenBank/DDBJ whole genome shotgun (WGS) entry which is preliminary data.</text>
</comment>
<evidence type="ECO:0000313" key="5">
    <source>
        <dbReference type="Proteomes" id="UP001148125"/>
    </source>
</evidence>
<feature type="domain" description="Cytochrome oxidase subunit II transmembrane region profile" evidence="3">
    <location>
        <begin position="1"/>
        <end position="63"/>
    </location>
</feature>
<name>A0ABT5VKT6_9BACI</name>
<gene>
    <name evidence="4" type="ORF">N7Z68_22200</name>
</gene>
<protein>
    <submittedName>
        <fullName evidence="4">BshB3 potential contributor to bacillithiol synthesis</fullName>
    </submittedName>
</protein>
<reference evidence="4" key="1">
    <citation type="submission" date="2024-05" db="EMBL/GenBank/DDBJ databases">
        <title>Alkalihalobacillus sp. strain MEB203 novel alkaliphilic bacterium from Lonar Lake, India.</title>
        <authorList>
            <person name="Joshi A."/>
            <person name="Thite S."/>
            <person name="Mengade P."/>
        </authorList>
    </citation>
    <scope>NUCLEOTIDE SEQUENCE</scope>
    <source>
        <strain evidence="4">MEB 203</strain>
    </source>
</reference>
<proteinExistence type="predicted"/>
<dbReference type="EMBL" id="JAOTPO010000025">
    <property type="protein sequence ID" value="MDE5416044.1"/>
    <property type="molecule type" value="Genomic_DNA"/>
</dbReference>
<dbReference type="RefSeq" id="WP_275120633.1">
    <property type="nucleotide sequence ID" value="NZ_JAOTPO010000025.1"/>
</dbReference>
<sequence length="63" mass="6903">MGILITIIIIICLVGFYMTMQVTKEDGSSYNSEKSARNMTYVYVLAPVVVLVLIVIISLTGGF</sequence>